<evidence type="ECO:0000256" key="10">
    <source>
        <dbReference type="ARBA" id="ARBA00023211"/>
    </source>
</evidence>
<evidence type="ECO:0000256" key="5">
    <source>
        <dbReference type="ARBA" id="ARBA00022801"/>
    </source>
</evidence>
<evidence type="ECO:0000256" key="12">
    <source>
        <dbReference type="HAMAP-Rule" id="MF_01480"/>
    </source>
</evidence>
<dbReference type="RefSeq" id="WP_106152678.1">
    <property type="nucleotide sequence ID" value="NZ_PVTS01000005.1"/>
</dbReference>
<dbReference type="Pfam" id="PF13395">
    <property type="entry name" value="HNH_4"/>
    <property type="match status" value="1"/>
</dbReference>
<feature type="binding site" evidence="12">
    <location>
        <position position="554"/>
    </location>
    <ligand>
        <name>Mg(2+)</name>
        <dbReference type="ChEBI" id="CHEBI:18420"/>
        <label>1</label>
    </ligand>
</feature>
<dbReference type="InterPro" id="IPR003615">
    <property type="entry name" value="HNH_nuc"/>
</dbReference>
<dbReference type="Pfam" id="PF18541">
    <property type="entry name" value="RuvC_III"/>
    <property type="match status" value="1"/>
</dbReference>
<dbReference type="InterPro" id="IPR028629">
    <property type="entry name" value="Cas9"/>
</dbReference>
<comment type="function">
    <text evidence="12">CRISPR (clustered regularly interspaced short palindromic repeat) is an adaptive immune system that provides protection against mobile genetic elements (viruses, transposable elements and conjugative plasmids). CRISPR clusters contain spacers, sequences complementary to antecedent mobile elements, and target invading nucleic acids. CRISPR clusters are transcribed and processed into CRISPR RNA (crRNA). In type II CRISPR systems correct processing of pre-crRNA requires a trans-encoded small RNA (tracrRNA), endogenous ribonuclease 3 (rnc) and this protein. The tracrRNA serves as a guide for ribonuclease 3-aided processing of pre-crRNA. Subsequently Cas9/crRNA/tracrRNA endonucleolytically cleaves linear or circular dsDNA target complementary to the spacer; Cas9 is inactive in the absence of the 2 guide RNAs (gRNA). Cas9 recognizes the protospacer adjacent motif (PAM) in the CRISPR repeat sequences to help distinguish self versus nonself, as targets within the bacterial CRISPR locus do not have PAMs. PAM recognition is also required for catalytic activity.</text>
</comment>
<evidence type="ECO:0000256" key="8">
    <source>
        <dbReference type="ARBA" id="ARBA00023118"/>
    </source>
</evidence>
<dbReference type="GO" id="GO:0003723">
    <property type="term" value="F:RNA binding"/>
    <property type="evidence" value="ECO:0007669"/>
    <property type="project" value="UniProtKB-UniRule"/>
</dbReference>
<evidence type="ECO:0000313" key="15">
    <source>
        <dbReference type="EMBL" id="RCW27002.1"/>
    </source>
</evidence>
<feature type="binding site" evidence="12">
    <location>
        <position position="558"/>
    </location>
    <ligand>
        <name>Mg(2+)</name>
        <dbReference type="ChEBI" id="CHEBI:18420"/>
        <label>2</label>
    </ligand>
</feature>
<keyword evidence="6 12" id="KW-0460">Magnesium</keyword>
<evidence type="ECO:0000256" key="9">
    <source>
        <dbReference type="ARBA" id="ARBA00023125"/>
    </source>
</evidence>
<reference evidence="15 16" key="1">
    <citation type="submission" date="2018-07" db="EMBL/GenBank/DDBJ databases">
        <title>Freshwater and sediment microbial communities from various areas in North America, analyzing microbe dynamics in response to fracking.</title>
        <authorList>
            <person name="Lamendella R."/>
        </authorList>
    </citation>
    <scope>NUCLEOTIDE SEQUENCE [LARGE SCALE GENOMIC DNA]</scope>
    <source>
        <strain evidence="15 16">160A</strain>
    </source>
</reference>
<dbReference type="GO" id="GO:0004519">
    <property type="term" value="F:endonuclease activity"/>
    <property type="evidence" value="ECO:0007669"/>
    <property type="project" value="UniProtKB-UniRule"/>
</dbReference>
<evidence type="ECO:0000256" key="13">
    <source>
        <dbReference type="SAM" id="Coils"/>
    </source>
</evidence>
<dbReference type="GO" id="GO:0051607">
    <property type="term" value="P:defense response to virus"/>
    <property type="evidence" value="ECO:0007669"/>
    <property type="project" value="UniProtKB-UniRule"/>
</dbReference>
<accession>A0A2T0XP68</accession>
<dbReference type="InterPro" id="IPR036397">
    <property type="entry name" value="RNaseH_sf"/>
</dbReference>
<keyword evidence="16" id="KW-1185">Reference proteome</keyword>
<comment type="subunit">
    <text evidence="11 12">Monomer. Binds crRNA and tracrRNA.</text>
</comment>
<evidence type="ECO:0000259" key="14">
    <source>
        <dbReference type="PROSITE" id="PS51749"/>
    </source>
</evidence>
<comment type="domain">
    <text evidence="12">Has 2 endonuclease domains. The discontinuous RuvC-like domain cleaves the target DNA noncomplementary to crRNA while the HNH nuclease domain cleaves the target DNA complementary to crRNA.</text>
</comment>
<dbReference type="PROSITE" id="PS51749">
    <property type="entry name" value="HNH_CAS9"/>
    <property type="match status" value="1"/>
</dbReference>
<gene>
    <name evidence="12" type="primary">cas9</name>
    <name evidence="15" type="ORF">DFO77_1394</name>
</gene>
<evidence type="ECO:0000256" key="7">
    <source>
        <dbReference type="ARBA" id="ARBA00022884"/>
    </source>
</evidence>
<feature type="active site" description="For RuvC-like nuclease domain" evidence="12">
    <location>
        <position position="8"/>
    </location>
</feature>
<dbReference type="OrthoDB" id="9777169at2"/>
<keyword evidence="13" id="KW-0175">Coiled coil</keyword>
<dbReference type="EMBL" id="QPIZ01000039">
    <property type="protein sequence ID" value="RCW27002.1"/>
    <property type="molecule type" value="Genomic_DNA"/>
</dbReference>
<sequence length="1265" mass="149314">MKRILGLDLGTNSIGWALVEKDEKKKEIIGMGSRIVPLSPDDKDEFSKGNTISKNHRRTVKRTQRKLYDRYQLRRNALIEELKNKNMMPDEDLIHVSKFRLWELRSKAVETKLTLPEIGRILLHLNQKRGYKSARSEENLDKKDTEYVEKVKNRHEELRDAGLTIGQYLLKELKKSENFRTKDLVYPREAYIEEFDRIISIQKGYYPEELSEDFIQRIRNEIIFYQRALKSQKGLVSICEFEGFWMEKEGKNLYVGPKVAPKSSPLFQIEKIWETINNIRLKDKYGQPIVLGIREKEKLFKVLNIPGAGSEDFDNFSKYSLDRNGKLSYSKLLNLLGLSKDDVYANKQLENGIQGNILRQKILNCFNNPDEFSELLRFDISFIKTDKKVHLYDRKTGEVIHEEKESIIANKAEDIEKEPLYRLWHVLYSIKDREECENILKKKFNIPPDSAEKLSALDFTLMAFGNKSVRAIRRILPYLAEGYDYSESCMLAGYNHSNSLTKDQNRDRQIAERLSLLEKNSLRQPVVEKILNQMINLVNAVIEEYGHPDEIRIELARELKQSRQERFDADKAIRKIERDNQSIRKELVENYALRASRNNVIKWRLYHEMNNQKLNAICVYCGQPISFTDAIKGNDVDIEHIIPKAKLFDDSQSNKTLSHRSCNRQKDKQTAFDYMKTKKEDEFHEYIERVNYLYKNRLIGKAKRDKLLMSEDKIPQDFIQRQLRESQYIARKSREILMEVCHDVWTTSGTVTAELRHIWGWDDVLMNLQMPKYKKYDLTEEIEFENNGQKHKKERITDWNKRNDHRHHAIDALTVACTEQGFIQRLNTLNSGKTRNEMLRAINEFQKNASEVDNKRSEFEIEKRKLYQDYLFVNKPFSTNEVEQAASKIMISFKPGKKVATWGKRKVKRNGRKVTVQSDILVPRGALSEEQVYGRIKVLKRENPVKFLFHNPHLIVKERIRKKVQKRLSEYDDNPDKALKSLENEPIYIKDDILLEWASCYSEEYVYKYKVDVDFKKADKIIDDRVREIVKQRLSEFDNNPKEAFKDLDGNPIWFNEEKNIPIKSVRCFTGLSSIEPLKKNANNEVTGFVKPGNNHHIALYLDENGKLQEHICTFWHAVERKKYDIPVIIKNTDEIWEKVLSEGEDYFPDDFLEKLPDIKWQFVTSLQQNEMFLLGLPEENVRQINVNQKDNYSFLSDYLYRVQKITSGDYVFRHHLETQIVDTTDSKLCKRWYRVQSLKAFAGLNPVKIRVDVLGRMVWYQKCF</sequence>
<dbReference type="GO" id="GO:0046872">
    <property type="term" value="F:metal ion binding"/>
    <property type="evidence" value="ECO:0007669"/>
    <property type="project" value="UniProtKB-UniRule"/>
</dbReference>
<evidence type="ECO:0000313" key="16">
    <source>
        <dbReference type="Proteomes" id="UP000252733"/>
    </source>
</evidence>
<comment type="similarity">
    <text evidence="12">Belongs to the CRISPR-associated Cas9 family.</text>
</comment>
<organism evidence="15 16">
    <name type="scientific">Marinilabilia salmonicolor</name>
    <dbReference type="NCBI Taxonomy" id="989"/>
    <lineage>
        <taxon>Bacteria</taxon>
        <taxon>Pseudomonadati</taxon>
        <taxon>Bacteroidota</taxon>
        <taxon>Bacteroidia</taxon>
        <taxon>Marinilabiliales</taxon>
        <taxon>Marinilabiliaceae</taxon>
        <taxon>Marinilabilia</taxon>
    </lineage>
</organism>
<comment type="caution">
    <text evidence="15">The sequence shown here is derived from an EMBL/GenBank/DDBJ whole genome shotgun (WGS) entry which is preliminary data.</text>
</comment>
<dbReference type="EC" id="3.1.-.-" evidence="12"/>
<keyword evidence="7 12" id="KW-0694">RNA-binding</keyword>
<dbReference type="Gene3D" id="3.30.420.10">
    <property type="entry name" value="Ribonuclease H-like superfamily/Ribonuclease H"/>
    <property type="match status" value="3"/>
</dbReference>
<dbReference type="Proteomes" id="UP000252733">
    <property type="component" value="Unassembled WGS sequence"/>
</dbReference>
<dbReference type="GO" id="GO:0016787">
    <property type="term" value="F:hydrolase activity"/>
    <property type="evidence" value="ECO:0007669"/>
    <property type="project" value="UniProtKB-KW"/>
</dbReference>
<feature type="binding site" evidence="12">
    <location>
        <position position="808"/>
    </location>
    <ligand>
        <name>Mg(2+)</name>
        <dbReference type="ChEBI" id="CHEBI:18420"/>
        <label>2</label>
    </ligand>
</feature>
<keyword evidence="10" id="KW-0464">Manganese</keyword>
<evidence type="ECO:0000256" key="6">
    <source>
        <dbReference type="ARBA" id="ARBA00022842"/>
    </source>
</evidence>
<keyword evidence="3 12" id="KW-0479">Metal-binding</keyword>
<keyword evidence="4 12" id="KW-0255">Endonuclease</keyword>
<dbReference type="NCBIfam" id="TIGR01865">
    <property type="entry name" value="cas_Csn1"/>
    <property type="match status" value="1"/>
</dbReference>
<dbReference type="AlphaFoldDB" id="A0A2T0XP68"/>
<dbReference type="GO" id="GO:0043571">
    <property type="term" value="P:maintenance of CRISPR repeat elements"/>
    <property type="evidence" value="ECO:0007669"/>
    <property type="project" value="UniProtKB-UniRule"/>
</dbReference>
<dbReference type="HAMAP" id="MF_01480">
    <property type="entry name" value="Cas9"/>
    <property type="match status" value="1"/>
</dbReference>
<keyword evidence="5 12" id="KW-0378">Hydrolase</keyword>
<feature type="binding site" evidence="12">
    <location>
        <position position="558"/>
    </location>
    <ligand>
        <name>Mg(2+)</name>
        <dbReference type="ChEBI" id="CHEBI:18420"/>
        <label>1</label>
    </ligand>
</feature>
<protein>
    <recommendedName>
        <fullName evidence="12">CRISPR-associated endonuclease Cas9</fullName>
        <ecNumber evidence="12">3.1.-.-</ecNumber>
    </recommendedName>
</protein>
<feature type="binding site" evidence="12">
    <location>
        <position position="8"/>
    </location>
    <ligand>
        <name>Mg(2+)</name>
        <dbReference type="ChEBI" id="CHEBI:18420"/>
        <label>2</label>
    </ligand>
</feature>
<keyword evidence="9 12" id="KW-0238">DNA-binding</keyword>
<evidence type="ECO:0000256" key="4">
    <source>
        <dbReference type="ARBA" id="ARBA00022759"/>
    </source>
</evidence>
<keyword evidence="8 12" id="KW-0051">Antiviral defense</keyword>
<evidence type="ECO:0000256" key="2">
    <source>
        <dbReference type="ARBA" id="ARBA00022722"/>
    </source>
</evidence>
<evidence type="ECO:0000256" key="1">
    <source>
        <dbReference type="ARBA" id="ARBA00001946"/>
    </source>
</evidence>
<dbReference type="SMART" id="SM00507">
    <property type="entry name" value="HNHc"/>
    <property type="match status" value="1"/>
</dbReference>
<feature type="binding site" evidence="12">
    <location>
        <position position="8"/>
    </location>
    <ligand>
        <name>Mg(2+)</name>
        <dbReference type="ChEBI" id="CHEBI:18420"/>
        <label>1</label>
    </ligand>
</feature>
<name>A0A2T0XP68_9BACT</name>
<feature type="domain" description="HNH Cas9-type" evidence="14">
    <location>
        <begin position="562"/>
        <end position="723"/>
    </location>
</feature>
<evidence type="ECO:0000256" key="3">
    <source>
        <dbReference type="ARBA" id="ARBA00022723"/>
    </source>
</evidence>
<evidence type="ECO:0000256" key="11">
    <source>
        <dbReference type="ARBA" id="ARBA00046380"/>
    </source>
</evidence>
<dbReference type="InterPro" id="IPR033114">
    <property type="entry name" value="HNH_CAS9"/>
</dbReference>
<dbReference type="GO" id="GO:0003677">
    <property type="term" value="F:DNA binding"/>
    <property type="evidence" value="ECO:0007669"/>
    <property type="project" value="UniProtKB-UniRule"/>
</dbReference>
<feature type="coiled-coil region" evidence="13">
    <location>
        <begin position="835"/>
        <end position="862"/>
    </location>
</feature>
<proteinExistence type="inferred from homology"/>
<feature type="active site" description="Proton acceptor for HNH nuclease domain" evidence="12">
    <location>
        <position position="640"/>
    </location>
</feature>
<comment type="cofactor">
    <cofactor evidence="1 12">
        <name>Mg(2+)</name>
        <dbReference type="ChEBI" id="CHEBI:18420"/>
    </cofactor>
</comment>
<dbReference type="InterPro" id="IPR041383">
    <property type="entry name" value="RuvC_III"/>
</dbReference>
<keyword evidence="2 12" id="KW-0540">Nuclease</keyword>